<feature type="transmembrane region" description="Helical" evidence="2">
    <location>
        <begin position="35"/>
        <end position="57"/>
    </location>
</feature>
<feature type="compositionally biased region" description="Gly residues" evidence="1">
    <location>
        <begin position="319"/>
        <end position="330"/>
    </location>
</feature>
<protein>
    <submittedName>
        <fullName evidence="3">Uncharacterized protein</fullName>
    </submittedName>
</protein>
<feature type="compositionally biased region" description="Basic residues" evidence="1">
    <location>
        <begin position="260"/>
        <end position="269"/>
    </location>
</feature>
<accession>A0A2J8A0R8</accession>
<reference evidence="3 4" key="1">
    <citation type="journal article" date="2017" name="Mol. Biol. Evol.">
        <title>The 4-celled Tetrabaena socialis nuclear genome reveals the essential components for genetic control of cell number at the origin of multicellularity in the volvocine lineage.</title>
        <authorList>
            <person name="Featherston J."/>
            <person name="Arakaki Y."/>
            <person name="Hanschen E.R."/>
            <person name="Ferris P.J."/>
            <person name="Michod R.E."/>
            <person name="Olson B.J.S.C."/>
            <person name="Nozaki H."/>
            <person name="Durand P.M."/>
        </authorList>
    </citation>
    <scope>NUCLEOTIDE SEQUENCE [LARGE SCALE GENOMIC DNA]</scope>
    <source>
        <strain evidence="3 4">NIES-571</strain>
    </source>
</reference>
<feature type="region of interest" description="Disordered" evidence="1">
    <location>
        <begin position="132"/>
        <end position="283"/>
    </location>
</feature>
<dbReference type="EMBL" id="PGGS01000258">
    <property type="protein sequence ID" value="PNH06112.1"/>
    <property type="molecule type" value="Genomic_DNA"/>
</dbReference>
<keyword evidence="2" id="KW-0812">Transmembrane</keyword>
<feature type="compositionally biased region" description="Basic and acidic residues" evidence="1">
    <location>
        <begin position="204"/>
        <end position="219"/>
    </location>
</feature>
<feature type="non-terminal residue" evidence="3">
    <location>
        <position position="400"/>
    </location>
</feature>
<dbReference type="OrthoDB" id="538259at2759"/>
<gene>
    <name evidence="3" type="ORF">TSOC_007563</name>
</gene>
<proteinExistence type="predicted"/>
<feature type="compositionally biased region" description="Basic residues" evidence="1">
    <location>
        <begin position="378"/>
        <end position="392"/>
    </location>
</feature>
<feature type="compositionally biased region" description="Low complexity" evidence="1">
    <location>
        <begin position="161"/>
        <end position="171"/>
    </location>
</feature>
<dbReference type="Proteomes" id="UP000236333">
    <property type="component" value="Unassembled WGS sequence"/>
</dbReference>
<comment type="caution">
    <text evidence="3">The sequence shown here is derived from an EMBL/GenBank/DDBJ whole genome shotgun (WGS) entry which is preliminary data.</text>
</comment>
<evidence type="ECO:0000256" key="2">
    <source>
        <dbReference type="SAM" id="Phobius"/>
    </source>
</evidence>
<feature type="compositionally biased region" description="Low complexity" evidence="1">
    <location>
        <begin position="238"/>
        <end position="256"/>
    </location>
</feature>
<keyword evidence="4" id="KW-1185">Reference proteome</keyword>
<organism evidence="3 4">
    <name type="scientific">Tetrabaena socialis</name>
    <dbReference type="NCBI Taxonomy" id="47790"/>
    <lineage>
        <taxon>Eukaryota</taxon>
        <taxon>Viridiplantae</taxon>
        <taxon>Chlorophyta</taxon>
        <taxon>core chlorophytes</taxon>
        <taxon>Chlorophyceae</taxon>
        <taxon>CS clade</taxon>
        <taxon>Chlamydomonadales</taxon>
        <taxon>Tetrabaenaceae</taxon>
        <taxon>Tetrabaena</taxon>
    </lineage>
</organism>
<keyword evidence="2" id="KW-0472">Membrane</keyword>
<feature type="region of interest" description="Disordered" evidence="1">
    <location>
        <begin position="295"/>
        <end position="400"/>
    </location>
</feature>
<keyword evidence="2" id="KW-1133">Transmembrane helix</keyword>
<sequence length="400" mass="41220">MYCNEISAATACAGCKAWATDVCSAAKATSALPYLGLLELLFICLPAVFSFMVLMRVDRRDSDASTRLLLARSVVCRELPRLEAKRGLQVELPAFRLLLRDLLLYGGRRDAAAAAACCGLLGLDAGALAAEGREHDEEEGRGDGAGFRGGGQEESRLHTIAGASGLDGPAPLLAPPATPAPAWDPRLQGPEAQAWRPRQPARLSTDEQGHARGPDRPNEEPVVVASLTSSDYDDELPADLAQQLAATTAAASTDGAKSGGGRKKEKRKGAAGAGVQPSQTSFASVREVLQKVMATGPARIEAEGGKARSPKKRRDKAAAGGGGGGGGGGGRRNKVAPGDGAAAEQEQQQLHPGAADNVAAWLGTALDEPEPGSAGEKKAKKGGKKGKKAKKGAKSDAERD</sequence>
<name>A0A2J8A0R8_9CHLO</name>
<dbReference type="AlphaFoldDB" id="A0A2J8A0R8"/>
<evidence type="ECO:0000256" key="1">
    <source>
        <dbReference type="SAM" id="MobiDB-lite"/>
    </source>
</evidence>
<evidence type="ECO:0000313" key="3">
    <source>
        <dbReference type="EMBL" id="PNH06112.1"/>
    </source>
</evidence>
<evidence type="ECO:0000313" key="4">
    <source>
        <dbReference type="Proteomes" id="UP000236333"/>
    </source>
</evidence>